<dbReference type="EMBL" id="JANPWB010000016">
    <property type="protein sequence ID" value="KAJ1080455.1"/>
    <property type="molecule type" value="Genomic_DNA"/>
</dbReference>
<reference evidence="2" key="1">
    <citation type="journal article" date="2022" name="bioRxiv">
        <title>Sequencing and chromosome-scale assembly of the giantPleurodeles waltlgenome.</title>
        <authorList>
            <person name="Brown T."/>
            <person name="Elewa A."/>
            <person name="Iarovenko S."/>
            <person name="Subramanian E."/>
            <person name="Araus A.J."/>
            <person name="Petzold A."/>
            <person name="Susuki M."/>
            <person name="Suzuki K.-i.T."/>
            <person name="Hayashi T."/>
            <person name="Toyoda A."/>
            <person name="Oliveira C."/>
            <person name="Osipova E."/>
            <person name="Leigh N.D."/>
            <person name="Simon A."/>
            <person name="Yun M.H."/>
        </authorList>
    </citation>
    <scope>NUCLEOTIDE SEQUENCE</scope>
    <source>
        <strain evidence="2">20211129_DDA</strain>
        <tissue evidence="2">Liver</tissue>
    </source>
</reference>
<sequence length="118" mass="13367">MLLACRQRGGQGHVTCPFCRAPTPLDSGCRRRDVGSMPLDLGLWETLDLDPLPGEEMEESPTLMDDTEPPAPVKWKPWRALKKLVRGREARTHARTTRRQGLGHDDMRDLALMTCYLI</sequence>
<dbReference type="AlphaFoldDB" id="A0AAV7KQL8"/>
<comment type="caution">
    <text evidence="2">The sequence shown here is derived from an EMBL/GenBank/DDBJ whole genome shotgun (WGS) entry which is preliminary data.</text>
</comment>
<evidence type="ECO:0000313" key="2">
    <source>
        <dbReference type="EMBL" id="KAJ1080455.1"/>
    </source>
</evidence>
<gene>
    <name evidence="2" type="ORF">NDU88_000654</name>
</gene>
<keyword evidence="3" id="KW-1185">Reference proteome</keyword>
<name>A0AAV7KQL8_PLEWA</name>
<proteinExistence type="predicted"/>
<accession>A0AAV7KQL8</accession>
<organism evidence="2 3">
    <name type="scientific">Pleurodeles waltl</name>
    <name type="common">Iberian ribbed newt</name>
    <dbReference type="NCBI Taxonomy" id="8319"/>
    <lineage>
        <taxon>Eukaryota</taxon>
        <taxon>Metazoa</taxon>
        <taxon>Chordata</taxon>
        <taxon>Craniata</taxon>
        <taxon>Vertebrata</taxon>
        <taxon>Euteleostomi</taxon>
        <taxon>Amphibia</taxon>
        <taxon>Batrachia</taxon>
        <taxon>Caudata</taxon>
        <taxon>Salamandroidea</taxon>
        <taxon>Salamandridae</taxon>
        <taxon>Pleurodelinae</taxon>
        <taxon>Pleurodeles</taxon>
    </lineage>
</organism>
<feature type="region of interest" description="Disordered" evidence="1">
    <location>
        <begin position="50"/>
        <end position="72"/>
    </location>
</feature>
<dbReference type="Proteomes" id="UP001066276">
    <property type="component" value="Chromosome 12"/>
</dbReference>
<evidence type="ECO:0000256" key="1">
    <source>
        <dbReference type="SAM" id="MobiDB-lite"/>
    </source>
</evidence>
<protein>
    <submittedName>
        <fullName evidence="2">Uncharacterized protein</fullName>
    </submittedName>
</protein>
<evidence type="ECO:0000313" key="3">
    <source>
        <dbReference type="Proteomes" id="UP001066276"/>
    </source>
</evidence>